<dbReference type="AlphaFoldDB" id="A0A090N8U4"/>
<dbReference type="InterPro" id="IPR008258">
    <property type="entry name" value="Transglycosylase_SLT_dom_1"/>
</dbReference>
<dbReference type="OrthoDB" id="9788661at2"/>
<comment type="caution">
    <text evidence="5">The sequence shown here is derived from an EMBL/GenBank/DDBJ whole genome shotgun (WGS) entry which is preliminary data.</text>
</comment>
<evidence type="ECO:0000313" key="6">
    <source>
        <dbReference type="Proteomes" id="UP000035762"/>
    </source>
</evidence>
<feature type="domain" description="Transglycosylase SLT" evidence="4">
    <location>
        <begin position="76"/>
        <end position="166"/>
    </location>
</feature>
<dbReference type="EMBL" id="CCAZ020000003">
    <property type="protein sequence ID" value="CEG10533.1"/>
    <property type="molecule type" value="Genomic_DNA"/>
</dbReference>
<keyword evidence="3" id="KW-0732">Signal</keyword>
<feature type="signal peptide" evidence="3">
    <location>
        <begin position="1"/>
        <end position="21"/>
    </location>
</feature>
<gene>
    <name evidence="5" type="ORF">BN961_03973</name>
</gene>
<sequence length="232" mass="24837">MSKRIAAIGLGMMVACAGANAQDAANVSHLATVDASGRVIPLDTPRFRLDANEAARPCGGAKAMAPDEARALVARIATEEKFSPEFAQSVAKSESQYNSMALSGKGAFGLMQLLPQTAQRFNVDLCSPADNVRGGIRFLRSLQDKYKNPFFILAAYNAGEEAVAKSRGVPPYPETVRFVAQVINDFYSWPDPRGAGALASAQPDVVELATRPDAARPQAGRHWNDGFVMHVD</sequence>
<evidence type="ECO:0000259" key="4">
    <source>
        <dbReference type="Pfam" id="PF01464"/>
    </source>
</evidence>
<evidence type="ECO:0000256" key="3">
    <source>
        <dbReference type="SAM" id="SignalP"/>
    </source>
</evidence>
<evidence type="ECO:0000256" key="1">
    <source>
        <dbReference type="ARBA" id="ARBA00007734"/>
    </source>
</evidence>
<keyword evidence="6" id="KW-1185">Reference proteome</keyword>
<protein>
    <submittedName>
        <fullName evidence="5">Lytic murein transglycosylase</fullName>
    </submittedName>
</protein>
<dbReference type="Proteomes" id="UP000035762">
    <property type="component" value="Unassembled WGS sequence"/>
</dbReference>
<feature type="chain" id="PRO_5001860761" evidence="3">
    <location>
        <begin position="22"/>
        <end position="232"/>
    </location>
</feature>
<dbReference type="STRING" id="1035.BN961_03973"/>
<evidence type="ECO:0000256" key="2">
    <source>
        <dbReference type="ARBA" id="ARBA00009387"/>
    </source>
</evidence>
<accession>A0A090N8U4</accession>
<dbReference type="InterPro" id="IPR023346">
    <property type="entry name" value="Lysozyme-like_dom_sf"/>
</dbReference>
<dbReference type="CDD" id="cd00254">
    <property type="entry name" value="LT-like"/>
    <property type="match status" value="1"/>
</dbReference>
<evidence type="ECO:0000313" key="5">
    <source>
        <dbReference type="EMBL" id="CEG10533.1"/>
    </source>
</evidence>
<name>A0A090N8U4_AFIFE</name>
<reference evidence="5 6" key="1">
    <citation type="journal article" date="2014" name="Genome Announc.">
        <title>Genome Sequence of Afipia felis Strain 76713, Isolated in Hospital Water Using an Amoeba Co-Culture Procedure.</title>
        <authorList>
            <person name="Benamar S."/>
            <person name="La Scola B."/>
            <person name="Croce O."/>
        </authorList>
    </citation>
    <scope>NUCLEOTIDE SEQUENCE [LARGE SCALE GENOMIC DNA]</scope>
    <source>
        <strain evidence="5 6">76713</strain>
    </source>
</reference>
<proteinExistence type="inferred from homology"/>
<organism evidence="5 6">
    <name type="scientific">Afipia felis</name>
    <name type="common">Cat scratch disease bacillus</name>
    <dbReference type="NCBI Taxonomy" id="1035"/>
    <lineage>
        <taxon>Bacteria</taxon>
        <taxon>Pseudomonadati</taxon>
        <taxon>Pseudomonadota</taxon>
        <taxon>Alphaproteobacteria</taxon>
        <taxon>Hyphomicrobiales</taxon>
        <taxon>Nitrobacteraceae</taxon>
        <taxon>Afipia</taxon>
    </lineage>
</organism>
<dbReference type="Pfam" id="PF01464">
    <property type="entry name" value="SLT"/>
    <property type="match status" value="1"/>
</dbReference>
<dbReference type="SUPFAM" id="SSF53955">
    <property type="entry name" value="Lysozyme-like"/>
    <property type="match status" value="1"/>
</dbReference>
<comment type="similarity">
    <text evidence="1">Belongs to the transglycosylase Slt family.</text>
</comment>
<dbReference type="PANTHER" id="PTHR37423:SF2">
    <property type="entry name" value="MEMBRANE-BOUND LYTIC MUREIN TRANSGLYCOSYLASE C"/>
    <property type="match status" value="1"/>
</dbReference>
<comment type="similarity">
    <text evidence="2">Belongs to the virb1 family.</text>
</comment>
<dbReference type="PANTHER" id="PTHR37423">
    <property type="entry name" value="SOLUBLE LYTIC MUREIN TRANSGLYCOSYLASE-RELATED"/>
    <property type="match status" value="1"/>
</dbReference>
<dbReference type="PROSITE" id="PS51257">
    <property type="entry name" value="PROKAR_LIPOPROTEIN"/>
    <property type="match status" value="1"/>
</dbReference>
<dbReference type="Gene3D" id="1.10.530.10">
    <property type="match status" value="1"/>
</dbReference>